<dbReference type="InterPro" id="IPR045307">
    <property type="entry name" value="ADCK1_dom"/>
</dbReference>
<sequence>MFSFFRRSAPSSQSRLQKWGRRFFITAGVLTAGYITADYSTANSLTRSLRAVKGTIYVSYLYKTTVPTTPEEFSNLHRQVAEVILDVCLKNEGLYTKMGQGLNAMNHILPVEYMDVLKVLLDKTRVVPLEDIKRIIHEETGKTVEDIFSHFEPEPVASASIAQVHRAWLRPTRKDEPPVEVAVKVQKPQIRYQVFWDLETYRFITWTISTLFGLPMDWVRQTVAEGTRREINFSIEANNAKRIRQDFAHNINVYVPKVYDEYATSRLLVMEWVDGVKLIDVKTIREQFNATMVLKNIFDAFGSMIFQYGFVHCDPHGANILVRPIPTTTTTTTKAKTNTNTSDEKKLSNKICKNPQIVLLDFGLCCPETEKFRMEYALLFKSMVSQDLHTVERVVGSWGITDAEVFASIQLQKPYESFRRGNRGEVTMDEVCEMQINARERTKTLLKSQERVPRELPLVGRSIDILRGLNRLYGAPINRVNMFVRQAVAGLGPINTYEEVQLYLVELDRHSHTQSSSSSSSSAVTTAQSLFDTEAEIRFHQETAASIHLRRIREASLPKRINDTTISLYRGMVFEFVLFFLNMQHMVMHWYNTLWRLIIPRGSMETPDGDSMEELLQKRQLRFISRPSTSKREA</sequence>
<organism evidence="3 4">
    <name type="scientific">Trypanosoma theileri</name>
    <dbReference type="NCBI Taxonomy" id="67003"/>
    <lineage>
        <taxon>Eukaryota</taxon>
        <taxon>Discoba</taxon>
        <taxon>Euglenozoa</taxon>
        <taxon>Kinetoplastea</taxon>
        <taxon>Metakinetoplastina</taxon>
        <taxon>Trypanosomatida</taxon>
        <taxon>Trypanosomatidae</taxon>
        <taxon>Trypanosoma</taxon>
    </lineage>
</organism>
<dbReference type="STRING" id="67003.A0A1X0P192"/>
<feature type="domain" description="ABC1 atypical kinase-like" evidence="2">
    <location>
        <begin position="120"/>
        <end position="393"/>
    </location>
</feature>
<name>A0A1X0P192_9TRYP</name>
<dbReference type="InterPro" id="IPR051130">
    <property type="entry name" value="Mito_struct-func_regulator"/>
</dbReference>
<comment type="similarity">
    <text evidence="1">Belongs to the protein kinase superfamily. ADCK protein kinase family.</text>
</comment>
<evidence type="ECO:0000313" key="4">
    <source>
        <dbReference type="Proteomes" id="UP000192257"/>
    </source>
</evidence>
<evidence type="ECO:0000313" key="3">
    <source>
        <dbReference type="EMBL" id="ORC90588.1"/>
    </source>
</evidence>
<dbReference type="CDD" id="cd13969">
    <property type="entry name" value="ADCK1-like"/>
    <property type="match status" value="1"/>
</dbReference>
<dbReference type="InterPro" id="IPR004147">
    <property type="entry name" value="ABC1_dom"/>
</dbReference>
<dbReference type="PANTHER" id="PTHR43173:SF37">
    <property type="entry name" value="ABC1 FAMILY PROTEIN C10F6.14C"/>
    <property type="match status" value="1"/>
</dbReference>
<gene>
    <name evidence="3" type="ORF">TM35_000083860</name>
</gene>
<reference evidence="3 4" key="1">
    <citation type="submission" date="2017-03" db="EMBL/GenBank/DDBJ databases">
        <title>An alternative strategy for trypanosome survival in the mammalian bloodstream revealed through genome and transcriptome analysis of the ubiquitous bovine parasite Trypanosoma (Megatrypanum) theileri.</title>
        <authorList>
            <person name="Kelly S."/>
            <person name="Ivens A."/>
            <person name="Mott A."/>
            <person name="O'Neill E."/>
            <person name="Emms D."/>
            <person name="Macleod O."/>
            <person name="Voorheis P."/>
            <person name="Matthews J."/>
            <person name="Matthews K."/>
            <person name="Carrington M."/>
        </authorList>
    </citation>
    <scope>NUCLEOTIDE SEQUENCE [LARGE SCALE GENOMIC DNA]</scope>
    <source>
        <strain evidence="3">Edinburgh</strain>
    </source>
</reference>
<evidence type="ECO:0000259" key="2">
    <source>
        <dbReference type="Pfam" id="PF03109"/>
    </source>
</evidence>
<dbReference type="VEuPathDB" id="TriTrypDB:TM35_000083860"/>
<dbReference type="Gene3D" id="1.10.510.10">
    <property type="entry name" value="Transferase(Phosphotransferase) domain 1"/>
    <property type="match status" value="1"/>
</dbReference>
<evidence type="ECO:0000256" key="1">
    <source>
        <dbReference type="ARBA" id="ARBA00009670"/>
    </source>
</evidence>
<dbReference type="InterPro" id="IPR011009">
    <property type="entry name" value="Kinase-like_dom_sf"/>
</dbReference>
<dbReference type="OrthoDB" id="427480at2759"/>
<dbReference type="RefSeq" id="XP_028884654.1">
    <property type="nucleotide sequence ID" value="XM_029024251.1"/>
</dbReference>
<dbReference type="Proteomes" id="UP000192257">
    <property type="component" value="Unassembled WGS sequence"/>
</dbReference>
<dbReference type="EMBL" id="NBCO01000008">
    <property type="protein sequence ID" value="ORC90588.1"/>
    <property type="molecule type" value="Genomic_DNA"/>
</dbReference>
<dbReference type="SUPFAM" id="SSF56112">
    <property type="entry name" value="Protein kinase-like (PK-like)"/>
    <property type="match status" value="1"/>
</dbReference>
<dbReference type="Pfam" id="PF03109">
    <property type="entry name" value="ABC1"/>
    <property type="match status" value="1"/>
</dbReference>
<dbReference type="PANTHER" id="PTHR43173">
    <property type="entry name" value="ABC1 FAMILY PROTEIN"/>
    <property type="match status" value="1"/>
</dbReference>
<keyword evidence="4" id="KW-1185">Reference proteome</keyword>
<protein>
    <submittedName>
        <fullName evidence="3">ABC transporter</fullName>
    </submittedName>
</protein>
<comment type="caution">
    <text evidence="3">The sequence shown here is derived from an EMBL/GenBank/DDBJ whole genome shotgun (WGS) entry which is preliminary data.</text>
</comment>
<accession>A0A1X0P192</accession>
<dbReference type="GeneID" id="39984031"/>
<dbReference type="AlphaFoldDB" id="A0A1X0P192"/>
<proteinExistence type="inferred from homology"/>